<feature type="domain" description="C2H2-type" evidence="7">
    <location>
        <begin position="469"/>
        <end position="497"/>
    </location>
</feature>
<evidence type="ECO:0000256" key="2">
    <source>
        <dbReference type="ARBA" id="ARBA00022737"/>
    </source>
</evidence>
<feature type="domain" description="C2H2-type" evidence="7">
    <location>
        <begin position="555"/>
        <end position="583"/>
    </location>
</feature>
<dbReference type="SMART" id="SM00355">
    <property type="entry name" value="ZnF_C2H2"/>
    <property type="match status" value="13"/>
</dbReference>
<dbReference type="PROSITE" id="PS00028">
    <property type="entry name" value="ZINC_FINGER_C2H2_1"/>
    <property type="match status" value="10"/>
</dbReference>
<name>A0A8S4FY89_PLUXY</name>
<sequence>MPPLVTLESGELKSILKEEYLKVKSNLKNVIHSLNYCGICLKSDENLHHLDAFDNNEDHESSYCHMEENTSEIFEKLIINNISSQYICQPCNDDIKNIYIFFNRLKNSTEILSSYLEQMTSQIDSVEEMLNTSTKGDFENTIIVLQDLVSKDTGVKHKGMKKEADLESDDDESKSSDDGDWSSEEGFGKLFTCEYCCKDFTNKASIAQHIRKTHNYKSSSCQKKDLCSDCTESPCAHEKYLLSIKTQRQKGCKQLKCLDCDYISVKKVNLLAHINKEHLNMYPYLCEVCAQKFYSKVKHDYHMKHYHKSKFVCSYCDEELENSTSLALHTEMCKQEQRKYRCKECPASFDVSDKLLSHRSKHILKVSCALCSKKVKNEHFLQRHMYYAHQQSTTKKVKTKIPKARPCSICPVVLHSLTELKEHLNSHEPGEKHKCHPCNKLFDTRKHYNIHVSSWTHLRKVQPDIQFNFKCPDCDFTCKSNLVMENHKNTVHLQIKPYSCEICGKRFTTNINLKYHMDRHEGVKRFQCSMCSNLFTTASGLKKHVLRHHSDKRPFACDKCEKTFVCPSECNLHKLRNHSEKSVACPLCEAKFSSMANLRGHTKKVHFKTKHGFEDFMRSDEVSREFYEMFRDHRFTF</sequence>
<gene>
    <name evidence="8" type="ORF">PLXY2_LOCUS12060</name>
</gene>
<comment type="caution">
    <text evidence="8">The sequence shown here is derived from an EMBL/GenBank/DDBJ whole genome shotgun (WGS) entry which is preliminary data.</text>
</comment>
<dbReference type="GO" id="GO:1990837">
    <property type="term" value="F:sequence-specific double-stranded DNA binding"/>
    <property type="evidence" value="ECO:0007669"/>
    <property type="project" value="UniProtKB-ARBA"/>
</dbReference>
<feature type="compositionally biased region" description="Acidic residues" evidence="6">
    <location>
        <begin position="166"/>
        <end position="182"/>
    </location>
</feature>
<dbReference type="PANTHER" id="PTHR24379:SF121">
    <property type="entry name" value="C2H2-TYPE DOMAIN-CONTAINING PROTEIN"/>
    <property type="match status" value="1"/>
</dbReference>
<dbReference type="Pfam" id="PF00096">
    <property type="entry name" value="zf-C2H2"/>
    <property type="match status" value="2"/>
</dbReference>
<dbReference type="PROSITE" id="PS50157">
    <property type="entry name" value="ZINC_FINGER_C2H2_2"/>
    <property type="match status" value="7"/>
</dbReference>
<dbReference type="Gene3D" id="3.30.160.60">
    <property type="entry name" value="Classic Zinc Finger"/>
    <property type="match status" value="6"/>
</dbReference>
<feature type="region of interest" description="Disordered" evidence="6">
    <location>
        <begin position="159"/>
        <end position="182"/>
    </location>
</feature>
<keyword evidence="2" id="KW-0677">Repeat</keyword>
<evidence type="ECO:0000256" key="5">
    <source>
        <dbReference type="PROSITE-ProRule" id="PRU00042"/>
    </source>
</evidence>
<feature type="domain" description="C2H2-type" evidence="7">
    <location>
        <begin position="526"/>
        <end position="554"/>
    </location>
</feature>
<accession>A0A8S4FY89</accession>
<keyword evidence="4" id="KW-0862">Zinc</keyword>
<evidence type="ECO:0000256" key="1">
    <source>
        <dbReference type="ARBA" id="ARBA00022723"/>
    </source>
</evidence>
<keyword evidence="1" id="KW-0479">Metal-binding</keyword>
<dbReference type="InterPro" id="IPR036236">
    <property type="entry name" value="Znf_C2H2_sf"/>
</dbReference>
<evidence type="ECO:0000256" key="4">
    <source>
        <dbReference type="ARBA" id="ARBA00022833"/>
    </source>
</evidence>
<dbReference type="AlphaFoldDB" id="A0A8S4FY89"/>
<evidence type="ECO:0000256" key="3">
    <source>
        <dbReference type="ARBA" id="ARBA00022771"/>
    </source>
</evidence>
<reference evidence="8" key="1">
    <citation type="submission" date="2020-11" db="EMBL/GenBank/DDBJ databases">
        <authorList>
            <person name="Whiteford S."/>
        </authorList>
    </citation>
    <scope>NUCLEOTIDE SEQUENCE</scope>
</reference>
<dbReference type="GO" id="GO:0008270">
    <property type="term" value="F:zinc ion binding"/>
    <property type="evidence" value="ECO:0007669"/>
    <property type="project" value="UniProtKB-KW"/>
</dbReference>
<organism evidence="8 9">
    <name type="scientific">Plutella xylostella</name>
    <name type="common">Diamondback moth</name>
    <name type="synonym">Plutella maculipennis</name>
    <dbReference type="NCBI Taxonomy" id="51655"/>
    <lineage>
        <taxon>Eukaryota</taxon>
        <taxon>Metazoa</taxon>
        <taxon>Ecdysozoa</taxon>
        <taxon>Arthropoda</taxon>
        <taxon>Hexapoda</taxon>
        <taxon>Insecta</taxon>
        <taxon>Pterygota</taxon>
        <taxon>Neoptera</taxon>
        <taxon>Endopterygota</taxon>
        <taxon>Lepidoptera</taxon>
        <taxon>Glossata</taxon>
        <taxon>Ditrysia</taxon>
        <taxon>Yponomeutoidea</taxon>
        <taxon>Plutellidae</taxon>
        <taxon>Plutella</taxon>
    </lineage>
</organism>
<evidence type="ECO:0000256" key="6">
    <source>
        <dbReference type="SAM" id="MobiDB-lite"/>
    </source>
</evidence>
<evidence type="ECO:0000313" key="9">
    <source>
        <dbReference type="Proteomes" id="UP000653454"/>
    </source>
</evidence>
<evidence type="ECO:0000259" key="7">
    <source>
        <dbReference type="PROSITE" id="PS50157"/>
    </source>
</evidence>
<dbReference type="FunFam" id="3.30.160.60:FF:000303">
    <property type="entry name" value="Zinc finger protein 41"/>
    <property type="match status" value="1"/>
</dbReference>
<dbReference type="InterPro" id="IPR013087">
    <property type="entry name" value="Znf_C2H2_type"/>
</dbReference>
<keyword evidence="3 5" id="KW-0863">Zinc-finger</keyword>
<dbReference type="EMBL" id="CAJHNJ030000068">
    <property type="protein sequence ID" value="CAG9133813.1"/>
    <property type="molecule type" value="Genomic_DNA"/>
</dbReference>
<protein>
    <submittedName>
        <fullName evidence="8">(diamondback moth) hypothetical protein</fullName>
    </submittedName>
</protein>
<proteinExistence type="predicted"/>
<dbReference type="PANTHER" id="PTHR24379">
    <property type="entry name" value="KRAB AND ZINC FINGER DOMAIN-CONTAINING"/>
    <property type="match status" value="1"/>
</dbReference>
<dbReference type="Proteomes" id="UP000653454">
    <property type="component" value="Unassembled WGS sequence"/>
</dbReference>
<feature type="domain" description="C2H2-type" evidence="7">
    <location>
        <begin position="498"/>
        <end position="525"/>
    </location>
</feature>
<keyword evidence="9" id="KW-1185">Reference proteome</keyword>
<feature type="domain" description="C2H2-type" evidence="7">
    <location>
        <begin position="191"/>
        <end position="219"/>
    </location>
</feature>
<feature type="domain" description="C2H2-type" evidence="7">
    <location>
        <begin position="583"/>
        <end position="611"/>
    </location>
</feature>
<evidence type="ECO:0000313" key="8">
    <source>
        <dbReference type="EMBL" id="CAG9133813.1"/>
    </source>
</evidence>
<dbReference type="SUPFAM" id="SSF57667">
    <property type="entry name" value="beta-beta-alpha zinc fingers"/>
    <property type="match status" value="4"/>
</dbReference>
<feature type="domain" description="C2H2-type" evidence="7">
    <location>
        <begin position="340"/>
        <end position="362"/>
    </location>
</feature>